<dbReference type="InterPro" id="IPR012223">
    <property type="entry name" value="TEII"/>
</dbReference>
<dbReference type="STRING" id="83656.B1H18_32850"/>
<feature type="domain" description="Thioesterase TesA-like" evidence="3">
    <location>
        <begin position="26"/>
        <end position="248"/>
    </location>
</feature>
<evidence type="ECO:0000256" key="2">
    <source>
        <dbReference type="ARBA" id="ARBA00022801"/>
    </source>
</evidence>
<reference evidence="4 5" key="1">
    <citation type="submission" date="2017-02" db="EMBL/GenBank/DDBJ databases">
        <title>Draft Genome Sequence of Streptomyces tsukubaensis F601, a Producer of the immunosuppressant tacrolimus FK506.</title>
        <authorList>
            <person name="Zong G."/>
            <person name="Zhong C."/>
            <person name="Fu J."/>
            <person name="Qin R."/>
            <person name="Cao G."/>
        </authorList>
    </citation>
    <scope>NUCLEOTIDE SEQUENCE [LARGE SCALE GENOMIC DNA]</scope>
    <source>
        <strain evidence="4 5">F601</strain>
    </source>
</reference>
<dbReference type="SMART" id="SM00824">
    <property type="entry name" value="PKS_TE"/>
    <property type="match status" value="1"/>
</dbReference>
<keyword evidence="2" id="KW-0378">Hydrolase</keyword>
<dbReference type="Gene3D" id="3.40.50.1820">
    <property type="entry name" value="alpha/beta hydrolase"/>
    <property type="match status" value="1"/>
</dbReference>
<dbReference type="AlphaFoldDB" id="A0A1V3ZZS7"/>
<dbReference type="InterPro" id="IPR001031">
    <property type="entry name" value="Thioesterase"/>
</dbReference>
<comment type="similarity">
    <text evidence="1">Belongs to the thioesterase family.</text>
</comment>
<dbReference type="RefSeq" id="WP_077974126.1">
    <property type="nucleotide sequence ID" value="NZ_CP045178.1"/>
</dbReference>
<evidence type="ECO:0000256" key="1">
    <source>
        <dbReference type="ARBA" id="ARBA00007169"/>
    </source>
</evidence>
<evidence type="ECO:0000313" key="4">
    <source>
        <dbReference type="EMBL" id="OON71709.1"/>
    </source>
</evidence>
<accession>A0A1V3ZZS7</accession>
<dbReference type="GO" id="GO:0016787">
    <property type="term" value="F:hydrolase activity"/>
    <property type="evidence" value="ECO:0007669"/>
    <property type="project" value="UniProtKB-KW"/>
</dbReference>
<proteinExistence type="inferred from homology"/>
<dbReference type="OrthoDB" id="8480037at2"/>
<dbReference type="SUPFAM" id="SSF53474">
    <property type="entry name" value="alpha/beta-Hydrolases"/>
    <property type="match status" value="1"/>
</dbReference>
<evidence type="ECO:0000313" key="5">
    <source>
        <dbReference type="Proteomes" id="UP000190539"/>
    </source>
</evidence>
<dbReference type="InterPro" id="IPR029058">
    <property type="entry name" value="AB_hydrolase_fold"/>
</dbReference>
<keyword evidence="5" id="KW-1185">Reference proteome</keyword>
<dbReference type="EMBL" id="MVFC01000050">
    <property type="protein sequence ID" value="OON71709.1"/>
    <property type="molecule type" value="Genomic_DNA"/>
</dbReference>
<dbReference type="PANTHER" id="PTHR11487">
    <property type="entry name" value="THIOESTERASE"/>
    <property type="match status" value="1"/>
</dbReference>
<gene>
    <name evidence="4" type="ORF">B1H18_32850</name>
</gene>
<name>A0A1V3ZZS7_9ACTN</name>
<dbReference type="Pfam" id="PF00975">
    <property type="entry name" value="Thioesterase"/>
    <property type="match status" value="1"/>
</dbReference>
<dbReference type="Proteomes" id="UP000190539">
    <property type="component" value="Unassembled WGS sequence"/>
</dbReference>
<dbReference type="GO" id="GO:0008610">
    <property type="term" value="P:lipid biosynthetic process"/>
    <property type="evidence" value="ECO:0007669"/>
    <property type="project" value="TreeGrafter"/>
</dbReference>
<dbReference type="InterPro" id="IPR020802">
    <property type="entry name" value="TesA-like"/>
</dbReference>
<sequence length="255" mass="28198">MSHTVRPDDAWIRCFQSPPKIHSRLFCFPHAGGSASYFHPLSRALSGTAAQIAAVQYPGRQERRREPCIDNIPEAADLLCTALADWADLPMALFGHSMGALLAYEVGRRLEDRGITVLSVFVSGRRAPSVIRHEDVHRRDDAGLVEEIKSLSGTDPAVFDDPEIIESSLPAIRNDYKAAETYVHVADGMLNCPLTALVGDSDPRVSQDEVRAWSEHTRGDFLVRVFPGGHFYLDHHLPEIAATISDDLRLRLAHG</sequence>
<evidence type="ECO:0000259" key="3">
    <source>
        <dbReference type="SMART" id="SM00824"/>
    </source>
</evidence>
<comment type="caution">
    <text evidence="4">The sequence shown here is derived from an EMBL/GenBank/DDBJ whole genome shotgun (WGS) entry which is preliminary data.</text>
</comment>
<protein>
    <submittedName>
        <fullName evidence="4">Thioesterase</fullName>
    </submittedName>
</protein>
<organism evidence="4 5">
    <name type="scientific">Streptomyces tsukubensis</name>
    <dbReference type="NCBI Taxonomy" id="83656"/>
    <lineage>
        <taxon>Bacteria</taxon>
        <taxon>Bacillati</taxon>
        <taxon>Actinomycetota</taxon>
        <taxon>Actinomycetes</taxon>
        <taxon>Kitasatosporales</taxon>
        <taxon>Streptomycetaceae</taxon>
        <taxon>Streptomyces</taxon>
    </lineage>
</organism>
<dbReference type="PANTHER" id="PTHR11487:SF0">
    <property type="entry name" value="S-ACYL FATTY ACID SYNTHASE THIOESTERASE, MEDIUM CHAIN"/>
    <property type="match status" value="1"/>
</dbReference>